<reference evidence="14" key="1">
    <citation type="submission" date="2015-05" db="EMBL/GenBank/DDBJ databases">
        <authorList>
            <consortium name="Pathogen Informatics"/>
        </authorList>
    </citation>
    <scope>NUCLEOTIDE SEQUENCE [LARGE SCALE GENOMIC DNA]</scope>
    <source>
        <strain evidence="14">M72</strain>
    </source>
</reference>
<evidence type="ECO:0000256" key="3">
    <source>
        <dbReference type="ARBA" id="ARBA00022448"/>
    </source>
</evidence>
<dbReference type="OrthoDB" id="9789241at2"/>
<keyword evidence="4 11" id="KW-0138">CF(0)</keyword>
<dbReference type="Gene3D" id="1.20.120.220">
    <property type="entry name" value="ATP synthase, F0 complex, subunit A"/>
    <property type="match status" value="1"/>
</dbReference>
<keyword evidence="9 11" id="KW-0472">Membrane</keyword>
<comment type="function">
    <text evidence="11 12">Key component of the proton channel; it plays a direct role in the translocation of protons across the membrane.</text>
</comment>
<feature type="transmembrane region" description="Helical" evidence="11">
    <location>
        <begin position="197"/>
        <end position="223"/>
    </location>
</feature>
<keyword evidence="11" id="KW-1003">Cell membrane</keyword>
<proteinExistence type="inferred from homology"/>
<dbReference type="PANTHER" id="PTHR42823">
    <property type="entry name" value="ATP SYNTHASE SUBUNIT A, CHLOROPLASTIC"/>
    <property type="match status" value="1"/>
</dbReference>
<accession>A0A0M6WBQ3</accession>
<keyword evidence="10 11" id="KW-0066">ATP synthesis</keyword>
<evidence type="ECO:0000313" key="13">
    <source>
        <dbReference type="EMBL" id="CRL33147.1"/>
    </source>
</evidence>
<dbReference type="GO" id="GO:0046933">
    <property type="term" value="F:proton-transporting ATP synthase activity, rotational mechanism"/>
    <property type="evidence" value="ECO:0007669"/>
    <property type="project" value="UniProtKB-UniRule"/>
</dbReference>
<keyword evidence="3 11" id="KW-0813">Transport</keyword>
<dbReference type="STRING" id="301302.ERS852420_01395"/>
<keyword evidence="8 11" id="KW-0406">Ion transport</keyword>
<dbReference type="HAMAP" id="MF_01393">
    <property type="entry name" value="ATP_synth_a_bact"/>
    <property type="match status" value="1"/>
</dbReference>
<keyword evidence="14" id="KW-1185">Reference proteome</keyword>
<keyword evidence="6 11" id="KW-0375">Hydrogen ion transport</keyword>
<dbReference type="InterPro" id="IPR045082">
    <property type="entry name" value="ATP_syn_F0_a_bact/chloroplast"/>
</dbReference>
<dbReference type="EMBL" id="CVRR01000005">
    <property type="protein sequence ID" value="CRL33147.1"/>
    <property type="molecule type" value="Genomic_DNA"/>
</dbReference>
<keyword evidence="5 11" id="KW-0812">Transmembrane</keyword>
<dbReference type="GO" id="GO:0016787">
    <property type="term" value="F:hydrolase activity"/>
    <property type="evidence" value="ECO:0007669"/>
    <property type="project" value="UniProtKB-KW"/>
</dbReference>
<dbReference type="GO" id="GO:0045259">
    <property type="term" value="C:proton-transporting ATP synthase complex"/>
    <property type="evidence" value="ECO:0007669"/>
    <property type="project" value="UniProtKB-KW"/>
</dbReference>
<organism evidence="13 14">
    <name type="scientific">Roseburia faecis</name>
    <dbReference type="NCBI Taxonomy" id="301302"/>
    <lineage>
        <taxon>Bacteria</taxon>
        <taxon>Bacillati</taxon>
        <taxon>Bacillota</taxon>
        <taxon>Clostridia</taxon>
        <taxon>Lachnospirales</taxon>
        <taxon>Lachnospiraceae</taxon>
        <taxon>Roseburia</taxon>
    </lineage>
</organism>
<dbReference type="GO" id="GO:0005886">
    <property type="term" value="C:plasma membrane"/>
    <property type="evidence" value="ECO:0007669"/>
    <property type="project" value="UniProtKB-SubCell"/>
</dbReference>
<evidence type="ECO:0000313" key="14">
    <source>
        <dbReference type="Proteomes" id="UP000049979"/>
    </source>
</evidence>
<dbReference type="PRINTS" id="PR00123">
    <property type="entry name" value="ATPASEA"/>
</dbReference>
<evidence type="ECO:0000256" key="7">
    <source>
        <dbReference type="ARBA" id="ARBA00022989"/>
    </source>
</evidence>
<evidence type="ECO:0000256" key="4">
    <source>
        <dbReference type="ARBA" id="ARBA00022547"/>
    </source>
</evidence>
<dbReference type="Proteomes" id="UP000049979">
    <property type="component" value="Unassembled WGS sequence"/>
</dbReference>
<dbReference type="PANTHER" id="PTHR42823:SF3">
    <property type="entry name" value="ATP SYNTHASE SUBUNIT A, CHLOROPLASTIC"/>
    <property type="match status" value="1"/>
</dbReference>
<dbReference type="Pfam" id="PF00119">
    <property type="entry name" value="ATP-synt_A"/>
    <property type="match status" value="1"/>
</dbReference>
<feature type="transmembrane region" description="Helical" evidence="11">
    <location>
        <begin position="28"/>
        <end position="50"/>
    </location>
</feature>
<gene>
    <name evidence="11" type="primary">atpB</name>
    <name evidence="13" type="ORF">M72_01341</name>
</gene>
<evidence type="ECO:0000256" key="9">
    <source>
        <dbReference type="ARBA" id="ARBA00023136"/>
    </source>
</evidence>
<dbReference type="RefSeq" id="WP_055066932.1">
    <property type="nucleotide sequence ID" value="NZ_CP173697.1"/>
</dbReference>
<dbReference type="GO" id="GO:0042777">
    <property type="term" value="P:proton motive force-driven plasma membrane ATP synthesis"/>
    <property type="evidence" value="ECO:0007669"/>
    <property type="project" value="TreeGrafter"/>
</dbReference>
<keyword evidence="13" id="KW-0378">Hydrolase</keyword>
<evidence type="ECO:0000256" key="11">
    <source>
        <dbReference type="HAMAP-Rule" id="MF_01393"/>
    </source>
</evidence>
<evidence type="ECO:0000256" key="6">
    <source>
        <dbReference type="ARBA" id="ARBA00022781"/>
    </source>
</evidence>
<dbReference type="InterPro" id="IPR000568">
    <property type="entry name" value="ATP_synth_F0_asu"/>
</dbReference>
<name>A0A0M6WBQ3_9FIRM</name>
<feature type="transmembrane region" description="Helical" evidence="11">
    <location>
        <begin position="87"/>
        <end position="110"/>
    </location>
</feature>
<comment type="subcellular location">
    <subcellularLocation>
        <location evidence="11 12">Cell membrane</location>
        <topology evidence="11 12">Multi-pass membrane protein</topology>
    </subcellularLocation>
    <subcellularLocation>
        <location evidence="1">Membrane</location>
        <topology evidence="1">Multi-pass membrane protein</topology>
    </subcellularLocation>
</comment>
<evidence type="ECO:0000256" key="2">
    <source>
        <dbReference type="ARBA" id="ARBA00006810"/>
    </source>
</evidence>
<dbReference type="SUPFAM" id="SSF81336">
    <property type="entry name" value="F1F0 ATP synthase subunit A"/>
    <property type="match status" value="1"/>
</dbReference>
<sequence length="228" mass="25181">MDALVKNLMEELNCDTVFTIPLFGGIPIYESVVVTWIIMAVILLLCLILVRGLRVENPSRKQVVLELAVSKLYGFFEDTIGENGKAYIPYLAAVAIYIGIANLIGLLGFKPPTKDMNVTVALALMSIILIEAAGVRKKGTKGWLKSFAEPMPVVLPINILEIFIKPLSLCMRLFGNVLGSFVIMELLKMVVPPVLPAIFSCYFDIFDGLIQAYVFVFLTGLFIKEATE</sequence>
<dbReference type="NCBIfam" id="NF004486">
    <property type="entry name" value="PRK05815.3-4"/>
    <property type="match status" value="1"/>
</dbReference>
<keyword evidence="7 11" id="KW-1133">Transmembrane helix</keyword>
<feature type="transmembrane region" description="Helical" evidence="11">
    <location>
        <begin position="173"/>
        <end position="191"/>
    </location>
</feature>
<evidence type="ECO:0000256" key="5">
    <source>
        <dbReference type="ARBA" id="ARBA00022692"/>
    </source>
</evidence>
<evidence type="ECO:0000256" key="12">
    <source>
        <dbReference type="RuleBase" id="RU000483"/>
    </source>
</evidence>
<dbReference type="InterPro" id="IPR035908">
    <property type="entry name" value="F0_ATP_A_sf"/>
</dbReference>
<dbReference type="CDD" id="cd00310">
    <property type="entry name" value="ATP-synt_Fo_a_6"/>
    <property type="match status" value="1"/>
</dbReference>
<evidence type="ECO:0000256" key="8">
    <source>
        <dbReference type="ARBA" id="ARBA00023065"/>
    </source>
</evidence>
<dbReference type="AlphaFoldDB" id="A0A0M6WBQ3"/>
<dbReference type="NCBIfam" id="TIGR01131">
    <property type="entry name" value="ATP_synt_6_or_A"/>
    <property type="match status" value="1"/>
</dbReference>
<evidence type="ECO:0000256" key="10">
    <source>
        <dbReference type="ARBA" id="ARBA00023310"/>
    </source>
</evidence>
<comment type="similarity">
    <text evidence="2 11 12">Belongs to the ATPase A chain family.</text>
</comment>
<protein>
    <recommendedName>
        <fullName evidence="11 12">ATP synthase subunit a</fullName>
    </recommendedName>
    <alternativeName>
        <fullName evidence="11">ATP synthase F0 sector subunit a</fullName>
    </alternativeName>
    <alternativeName>
        <fullName evidence="11">F-ATPase subunit 6</fullName>
    </alternativeName>
</protein>
<evidence type="ECO:0000256" key="1">
    <source>
        <dbReference type="ARBA" id="ARBA00004141"/>
    </source>
</evidence>
<feature type="transmembrane region" description="Helical" evidence="11">
    <location>
        <begin position="116"/>
        <end position="135"/>
    </location>
</feature>